<evidence type="ECO:0000313" key="2">
    <source>
        <dbReference type="Proteomes" id="UP001165083"/>
    </source>
</evidence>
<gene>
    <name evidence="1" type="ORF">Plil01_001272500</name>
</gene>
<name>A0A9W6UAQ7_9STRA</name>
<keyword evidence="2" id="KW-1185">Reference proteome</keyword>
<dbReference type="EMBL" id="BSXW01000803">
    <property type="protein sequence ID" value="GMF29896.1"/>
    <property type="molecule type" value="Genomic_DNA"/>
</dbReference>
<proteinExistence type="predicted"/>
<evidence type="ECO:0000313" key="1">
    <source>
        <dbReference type="EMBL" id="GMF29896.1"/>
    </source>
</evidence>
<protein>
    <submittedName>
        <fullName evidence="1">Unnamed protein product</fullName>
    </submittedName>
</protein>
<accession>A0A9W6UAQ7</accession>
<reference evidence="1" key="1">
    <citation type="submission" date="2023-04" db="EMBL/GenBank/DDBJ databases">
        <title>Phytophthora lilii NBRC 32176.</title>
        <authorList>
            <person name="Ichikawa N."/>
            <person name="Sato H."/>
            <person name="Tonouchi N."/>
        </authorList>
    </citation>
    <scope>NUCLEOTIDE SEQUENCE</scope>
    <source>
        <strain evidence="1">NBRC 32176</strain>
    </source>
</reference>
<comment type="caution">
    <text evidence="1">The sequence shown here is derived from an EMBL/GenBank/DDBJ whole genome shotgun (WGS) entry which is preliminary data.</text>
</comment>
<organism evidence="1 2">
    <name type="scientific">Phytophthora lilii</name>
    <dbReference type="NCBI Taxonomy" id="2077276"/>
    <lineage>
        <taxon>Eukaryota</taxon>
        <taxon>Sar</taxon>
        <taxon>Stramenopiles</taxon>
        <taxon>Oomycota</taxon>
        <taxon>Peronosporomycetes</taxon>
        <taxon>Peronosporales</taxon>
        <taxon>Peronosporaceae</taxon>
        <taxon>Phytophthora</taxon>
    </lineage>
</organism>
<sequence>MTRKWFQLVGEDGSALTSADAVSVDIEDVVALRDAVKLKYADSDLAGIAPSDLIVFDANGVVLPKSSSSVSELGKDKDNAIIVQVPRRAEVSLSTPAMNLLEVILPHILANAPTTPTERDGTFKERLCEYYGCFRRGCDACCPMLLFQGRS</sequence>
<dbReference type="Proteomes" id="UP001165083">
    <property type="component" value="Unassembled WGS sequence"/>
</dbReference>
<dbReference type="AlphaFoldDB" id="A0A9W6UAQ7"/>
<dbReference type="OrthoDB" id="124219at2759"/>